<protein>
    <recommendedName>
        <fullName evidence="11">Cd(2+)-exporting ATPase</fullName>
        <ecNumber evidence="11">7.2.2.21</ecNumber>
    </recommendedName>
</protein>
<keyword evidence="16" id="KW-1185">Reference proteome</keyword>
<dbReference type="InterPro" id="IPR027256">
    <property type="entry name" value="P-typ_ATPase_IB"/>
</dbReference>
<evidence type="ECO:0000313" key="16">
    <source>
        <dbReference type="Proteomes" id="UP000235589"/>
    </source>
</evidence>
<evidence type="ECO:0000256" key="11">
    <source>
        <dbReference type="ARBA" id="ARBA00039103"/>
    </source>
</evidence>
<dbReference type="SFLD" id="SFLDG00002">
    <property type="entry name" value="C1.7:_P-type_atpase_like"/>
    <property type="match status" value="1"/>
</dbReference>
<keyword evidence="6 13" id="KW-0547">Nucleotide-binding</keyword>
<dbReference type="Pfam" id="PF00122">
    <property type="entry name" value="E1-E2_ATPase"/>
    <property type="match status" value="1"/>
</dbReference>
<name>A0A2K9P0Z8_9FIRM</name>
<dbReference type="SUPFAM" id="SSF55008">
    <property type="entry name" value="HMA, heavy metal-associated domain"/>
    <property type="match status" value="1"/>
</dbReference>
<dbReference type="Pfam" id="PF00403">
    <property type="entry name" value="HMA"/>
    <property type="match status" value="1"/>
</dbReference>
<keyword evidence="5 13" id="KW-0479">Metal-binding</keyword>
<dbReference type="RefSeq" id="WP_245863002.1">
    <property type="nucleotide sequence ID" value="NZ_CP020991.1"/>
</dbReference>
<dbReference type="EC" id="7.2.2.21" evidence="11"/>
<dbReference type="InterPro" id="IPR001757">
    <property type="entry name" value="P_typ_ATPase"/>
</dbReference>
<dbReference type="NCBIfam" id="TIGR01494">
    <property type="entry name" value="ATPase_P-type"/>
    <property type="match status" value="1"/>
</dbReference>
<dbReference type="EMBL" id="CP020991">
    <property type="protein sequence ID" value="AUO18925.1"/>
    <property type="molecule type" value="Genomic_DNA"/>
</dbReference>
<dbReference type="AlphaFoldDB" id="A0A2K9P0Z8"/>
<dbReference type="GO" id="GO:0046872">
    <property type="term" value="F:metal ion binding"/>
    <property type="evidence" value="ECO:0007669"/>
    <property type="project" value="UniProtKB-KW"/>
</dbReference>
<dbReference type="InterPro" id="IPR023298">
    <property type="entry name" value="ATPase_P-typ_TM_dom_sf"/>
</dbReference>
<comment type="catalytic activity">
    <reaction evidence="12">
        <text>Cd(2+)(in) + ATP + H2O = Cd(2+)(out) + ADP + phosphate + H(+)</text>
        <dbReference type="Rhea" id="RHEA:12132"/>
        <dbReference type="ChEBI" id="CHEBI:15377"/>
        <dbReference type="ChEBI" id="CHEBI:15378"/>
        <dbReference type="ChEBI" id="CHEBI:30616"/>
        <dbReference type="ChEBI" id="CHEBI:43474"/>
        <dbReference type="ChEBI" id="CHEBI:48775"/>
        <dbReference type="ChEBI" id="CHEBI:456216"/>
        <dbReference type="EC" id="7.2.2.21"/>
    </reaction>
</comment>
<evidence type="ECO:0000313" key="15">
    <source>
        <dbReference type="EMBL" id="AUO18925.1"/>
    </source>
</evidence>
<dbReference type="Gene3D" id="3.30.70.100">
    <property type="match status" value="1"/>
</dbReference>
<accession>A0A2K9P0Z8</accession>
<keyword evidence="10 13" id="KW-0472">Membrane</keyword>
<dbReference type="Gene3D" id="3.40.1110.10">
    <property type="entry name" value="Calcium-transporting ATPase, cytoplasmic domain N"/>
    <property type="match status" value="1"/>
</dbReference>
<dbReference type="SFLD" id="SFLDS00003">
    <property type="entry name" value="Haloacid_Dehalogenase"/>
    <property type="match status" value="1"/>
</dbReference>
<feature type="domain" description="HMA" evidence="14">
    <location>
        <begin position="65"/>
        <end position="131"/>
    </location>
</feature>
<feature type="transmembrane region" description="Helical" evidence="13">
    <location>
        <begin position="741"/>
        <end position="761"/>
    </location>
</feature>
<keyword evidence="9 13" id="KW-1133">Transmembrane helix</keyword>
<feature type="transmembrane region" description="Helical" evidence="13">
    <location>
        <begin position="152"/>
        <end position="171"/>
    </location>
</feature>
<keyword evidence="4 13" id="KW-0812">Transmembrane</keyword>
<dbReference type="InterPro" id="IPR018303">
    <property type="entry name" value="ATPase_P-typ_P_site"/>
</dbReference>
<dbReference type="PROSITE" id="PS01229">
    <property type="entry name" value="COF_2"/>
    <property type="match status" value="1"/>
</dbReference>
<dbReference type="PRINTS" id="PR00119">
    <property type="entry name" value="CATATPASE"/>
</dbReference>
<feature type="transmembrane region" description="Helical" evidence="13">
    <location>
        <begin position="382"/>
        <end position="402"/>
    </location>
</feature>
<dbReference type="Gene3D" id="2.70.150.10">
    <property type="entry name" value="Calcium-transporting ATPase, cytoplasmic transduction domain A"/>
    <property type="match status" value="1"/>
</dbReference>
<evidence type="ECO:0000256" key="10">
    <source>
        <dbReference type="ARBA" id="ARBA00023136"/>
    </source>
</evidence>
<keyword evidence="13" id="KW-1003">Cell membrane</keyword>
<dbReference type="InterPro" id="IPR008250">
    <property type="entry name" value="ATPase_P-typ_transduc_dom_A_sf"/>
</dbReference>
<dbReference type="Pfam" id="PF00702">
    <property type="entry name" value="Hydrolase"/>
    <property type="match status" value="1"/>
</dbReference>
<comment type="similarity">
    <text evidence="2 13">Belongs to the cation transport ATPase (P-type) (TC 3.A.3) family. Type IB subfamily.</text>
</comment>
<dbReference type="SUPFAM" id="SSF56784">
    <property type="entry name" value="HAD-like"/>
    <property type="match status" value="1"/>
</dbReference>
<dbReference type="PANTHER" id="PTHR48085">
    <property type="entry name" value="CADMIUM/ZINC-TRANSPORTING ATPASE HMA2-RELATED"/>
    <property type="match status" value="1"/>
</dbReference>
<feature type="transmembrane region" description="Helical" evidence="13">
    <location>
        <begin position="408"/>
        <end position="434"/>
    </location>
</feature>
<keyword evidence="3" id="KW-0104">Cadmium</keyword>
<evidence type="ECO:0000256" key="3">
    <source>
        <dbReference type="ARBA" id="ARBA00022539"/>
    </source>
</evidence>
<evidence type="ECO:0000256" key="5">
    <source>
        <dbReference type="ARBA" id="ARBA00022723"/>
    </source>
</evidence>
<dbReference type="InterPro" id="IPR006121">
    <property type="entry name" value="HMA_dom"/>
</dbReference>
<dbReference type="GeneID" id="98062166"/>
<dbReference type="Proteomes" id="UP000235589">
    <property type="component" value="Chromosome"/>
</dbReference>
<dbReference type="InterPro" id="IPR051014">
    <property type="entry name" value="Cation_Transport_ATPase_IB"/>
</dbReference>
<dbReference type="GO" id="GO:0005524">
    <property type="term" value="F:ATP binding"/>
    <property type="evidence" value="ECO:0007669"/>
    <property type="project" value="UniProtKB-UniRule"/>
</dbReference>
<evidence type="ECO:0000256" key="6">
    <source>
        <dbReference type="ARBA" id="ARBA00022741"/>
    </source>
</evidence>
<dbReference type="PROSITE" id="PS50846">
    <property type="entry name" value="HMA_2"/>
    <property type="match status" value="1"/>
</dbReference>
<dbReference type="InterPro" id="IPR023214">
    <property type="entry name" value="HAD_sf"/>
</dbReference>
<dbReference type="PANTHER" id="PTHR48085:SF5">
    <property type="entry name" value="CADMIUM_ZINC-TRANSPORTING ATPASE HMA4-RELATED"/>
    <property type="match status" value="1"/>
</dbReference>
<dbReference type="NCBIfam" id="TIGR01512">
    <property type="entry name" value="ATPase-IB2_Cd"/>
    <property type="match status" value="1"/>
</dbReference>
<dbReference type="Gene3D" id="3.40.50.1000">
    <property type="entry name" value="HAD superfamily/HAD-like"/>
    <property type="match status" value="1"/>
</dbReference>
<dbReference type="SUPFAM" id="SSF81653">
    <property type="entry name" value="Calcium ATPase, transduction domain A"/>
    <property type="match status" value="1"/>
</dbReference>
<dbReference type="NCBIfam" id="TIGR01525">
    <property type="entry name" value="ATPase-IB_hvy"/>
    <property type="match status" value="1"/>
</dbReference>
<dbReference type="InterPro" id="IPR023299">
    <property type="entry name" value="ATPase_P-typ_cyto_dom_N"/>
</dbReference>
<dbReference type="GO" id="GO:0008551">
    <property type="term" value="F:P-type cadmium transporter activity"/>
    <property type="evidence" value="ECO:0007669"/>
    <property type="project" value="UniProtKB-EC"/>
</dbReference>
<dbReference type="SFLD" id="SFLDF00027">
    <property type="entry name" value="p-type_atpase"/>
    <property type="match status" value="1"/>
</dbReference>
<dbReference type="KEGG" id="mpec:B9O19_00742"/>
<evidence type="ECO:0000256" key="8">
    <source>
        <dbReference type="ARBA" id="ARBA00022967"/>
    </source>
</evidence>
<dbReference type="CDD" id="cd00371">
    <property type="entry name" value="HMA"/>
    <property type="match status" value="1"/>
</dbReference>
<feature type="transmembrane region" description="Helical" evidence="13">
    <location>
        <begin position="177"/>
        <end position="201"/>
    </location>
</feature>
<evidence type="ECO:0000256" key="12">
    <source>
        <dbReference type="ARBA" id="ARBA00049338"/>
    </source>
</evidence>
<evidence type="ECO:0000256" key="4">
    <source>
        <dbReference type="ARBA" id="ARBA00022692"/>
    </source>
</evidence>
<dbReference type="PROSITE" id="PS00154">
    <property type="entry name" value="ATPASE_E1_E2"/>
    <property type="match status" value="1"/>
</dbReference>
<evidence type="ECO:0000256" key="13">
    <source>
        <dbReference type="RuleBase" id="RU362081"/>
    </source>
</evidence>
<dbReference type="InterPro" id="IPR044492">
    <property type="entry name" value="P_typ_ATPase_HD_dom"/>
</dbReference>
<reference evidence="15 16" key="1">
    <citation type="submission" date="2017-04" db="EMBL/GenBank/DDBJ databases">
        <title>Monoglobus pectinilyticus 14 draft genome.</title>
        <authorList>
            <person name="Kim C."/>
            <person name="Rosendale D.I."/>
            <person name="Kelly W.J."/>
            <person name="Tannock G.W."/>
            <person name="Patchett M.L."/>
            <person name="Jordens J.Z."/>
        </authorList>
    </citation>
    <scope>NUCLEOTIDE SEQUENCE [LARGE SCALE GENOMIC DNA]</scope>
    <source>
        <strain evidence="15 16">14</strain>
    </source>
</reference>
<dbReference type="SUPFAM" id="SSF81665">
    <property type="entry name" value="Calcium ATPase, transmembrane domain M"/>
    <property type="match status" value="1"/>
</dbReference>
<feature type="transmembrane region" description="Helical" evidence="13">
    <location>
        <begin position="716"/>
        <end position="735"/>
    </location>
</feature>
<proteinExistence type="inferred from homology"/>
<keyword evidence="8" id="KW-1278">Translocase</keyword>
<dbReference type="PRINTS" id="PR00941">
    <property type="entry name" value="CDATPASE"/>
</dbReference>
<evidence type="ECO:0000256" key="2">
    <source>
        <dbReference type="ARBA" id="ARBA00006024"/>
    </source>
</evidence>
<dbReference type="GO" id="GO:0016887">
    <property type="term" value="F:ATP hydrolysis activity"/>
    <property type="evidence" value="ECO:0007669"/>
    <property type="project" value="InterPro"/>
</dbReference>
<comment type="subcellular location">
    <subcellularLocation>
        <location evidence="13">Cell membrane</location>
    </subcellularLocation>
    <subcellularLocation>
        <location evidence="1">Membrane</location>
        <topology evidence="1">Multi-pass membrane protein</topology>
    </subcellularLocation>
</comment>
<evidence type="ECO:0000256" key="7">
    <source>
        <dbReference type="ARBA" id="ARBA00022840"/>
    </source>
</evidence>
<dbReference type="GO" id="GO:0005886">
    <property type="term" value="C:plasma membrane"/>
    <property type="evidence" value="ECO:0007669"/>
    <property type="project" value="UniProtKB-SubCell"/>
</dbReference>
<evidence type="ECO:0000259" key="14">
    <source>
        <dbReference type="PROSITE" id="PS50846"/>
    </source>
</evidence>
<keyword evidence="7 13" id="KW-0067">ATP-binding</keyword>
<organism evidence="15 16">
    <name type="scientific">Monoglobus pectinilyticus</name>
    <dbReference type="NCBI Taxonomy" id="1981510"/>
    <lineage>
        <taxon>Bacteria</taxon>
        <taxon>Bacillati</taxon>
        <taxon>Bacillota</taxon>
        <taxon>Clostridia</taxon>
        <taxon>Monoglobales</taxon>
        <taxon>Monoglobaceae</taxon>
        <taxon>Monoglobus</taxon>
    </lineage>
</organism>
<sequence>MKKANLPEDKKLYECDCGCSVQEGGGHIHEHHMYYDNTCDIYNENCSLNKDLKGDKSENNYKNLITKKYTIDNLDCANCAAKIERVSGNIPGVVGVNISFPLKQITVTAENPDKLLPEIIRAAQKIESGVFIKEDGGNTKSRGHIKENRKDIISIVAGAVLFLGTLIFKAILGVEDYNIVTVSILIISYLILGGGVLLTAVKNITKGKVFDENFLMSVATLGAFVIGEYPEAVGVMLFFRVGELFEKIAVSRSRSQIMDAVDLRPETVNLVADKEVKIIPAEGAVPGDLVLVRPGDRVPLDGIVVEGESRLDTSAVTGEPVPVKVKPGDEIVSGCVNTSGLLKVKVSKVLGDSMVSRILKSVEEAAASKPRIENFITRFARIYTPIVVAIAAFTAICMPLILNQDFYPWIYTALSFLVMSCPCALVLSVPLAYFCGIGAGSKFGILFKGGVVMESLSKIKAVVMDKTGTVTEGNFEVQNIHTVGSLNEDEVLKLSASCELNSTHPIGESIVAEAKRRGLDIVRPNNVHELSGMGIKADIEDKSLILGNRKLMEANSIDISKYNPSGGGSEVLLAIDGVLQGYILIADAIKSEAAPAIKKIKSQGAVTAILTGDSEETAKQVAEYTGVDNYSAKLLPENKVSELKKIRHEYGSVMFVGDGINDAPVLAGADVGAAMGSGADAAIEAADVVFMNSNMDAVPKSIAISKKATAIAKQNVVFALAIKIIVMFLGLTGIYSNMWLAVFADTGVAFLCIINSLRALYSVK</sequence>
<dbReference type="InterPro" id="IPR036163">
    <property type="entry name" value="HMA_dom_sf"/>
</dbReference>
<evidence type="ECO:0000256" key="1">
    <source>
        <dbReference type="ARBA" id="ARBA00004141"/>
    </source>
</evidence>
<evidence type="ECO:0000256" key="9">
    <source>
        <dbReference type="ARBA" id="ARBA00022989"/>
    </source>
</evidence>
<dbReference type="InterPro" id="IPR059000">
    <property type="entry name" value="ATPase_P-type_domA"/>
</dbReference>
<gene>
    <name evidence="15" type="ORF">B9O19_00742</name>
</gene>
<dbReference type="InterPro" id="IPR036412">
    <property type="entry name" value="HAD-like_sf"/>
</dbReference>